<keyword evidence="5 10" id="KW-0819">tRNA processing</keyword>
<evidence type="ECO:0000313" key="14">
    <source>
        <dbReference type="EMBL" id="MBF1284474.1"/>
    </source>
</evidence>
<comment type="function">
    <text evidence="2 10 12">Catalyzes the transfer of a dimethylallyl group onto the adenine at position 37 in tRNAs that read codons beginning with uridine, leading to the formation of N6-(dimethylallyl)adenosine (i(6)A).</text>
</comment>
<evidence type="ECO:0000256" key="9">
    <source>
        <dbReference type="ARBA" id="ARBA00049563"/>
    </source>
</evidence>
<dbReference type="PANTHER" id="PTHR11088">
    <property type="entry name" value="TRNA DIMETHYLALLYLTRANSFERASE"/>
    <property type="match status" value="1"/>
</dbReference>
<comment type="catalytic activity">
    <reaction evidence="9 10 11">
        <text>adenosine(37) in tRNA + dimethylallyl diphosphate = N(6)-dimethylallyladenosine(37) in tRNA + diphosphate</text>
        <dbReference type="Rhea" id="RHEA:26482"/>
        <dbReference type="Rhea" id="RHEA-COMP:10162"/>
        <dbReference type="Rhea" id="RHEA-COMP:10375"/>
        <dbReference type="ChEBI" id="CHEBI:33019"/>
        <dbReference type="ChEBI" id="CHEBI:57623"/>
        <dbReference type="ChEBI" id="CHEBI:74411"/>
        <dbReference type="ChEBI" id="CHEBI:74415"/>
        <dbReference type="EC" id="2.5.1.75"/>
    </reaction>
</comment>
<evidence type="ECO:0000256" key="10">
    <source>
        <dbReference type="HAMAP-Rule" id="MF_00185"/>
    </source>
</evidence>
<dbReference type="GO" id="GO:0006400">
    <property type="term" value="P:tRNA modification"/>
    <property type="evidence" value="ECO:0007669"/>
    <property type="project" value="TreeGrafter"/>
</dbReference>
<feature type="region of interest" description="Interaction with substrate tRNA" evidence="10">
    <location>
        <begin position="40"/>
        <end position="43"/>
    </location>
</feature>
<dbReference type="NCBIfam" id="TIGR00174">
    <property type="entry name" value="miaA"/>
    <property type="match status" value="1"/>
</dbReference>
<keyword evidence="8 10" id="KW-0460">Magnesium</keyword>
<feature type="site" description="Interaction with substrate tRNA" evidence="10">
    <location>
        <position position="131"/>
    </location>
</feature>
<gene>
    <name evidence="10 14" type="primary">miaA</name>
    <name evidence="14" type="ORF">HXM93_08115</name>
</gene>
<sequence>MNLYEEDKPLLILAGPTAVGKSDISVKVAKALGGECISADSIQVYKGLTIGSGKITEEEMEGVPHHLLDILDPKEDYDASAFQRMAREKVEEIYRRERLPILVGGTGFYIQAMLRDIDFQEEDEAEKERLRSKLEKEMEERGSTALHEEIQQVDPVSAEEIHPHNRQRIMRALEYFYLHKSPISKHNREEKEKESLYDSLFLVLNRNREDLYEGINARVEKMFRNGLVSEVEAFSNKGYTEHSPGFKGIGYRELFPYLRGECSLSECKALIQQNSRHYAKRQLTWFKREKETIFVEAEHFKSREEEAEWIIEKCISKWGFLKRS</sequence>
<comment type="caution">
    <text evidence="10">Lacks conserved residue(s) required for the propagation of feature annotation.</text>
</comment>
<feature type="binding site" evidence="10">
    <location>
        <begin position="17"/>
        <end position="22"/>
    </location>
    <ligand>
        <name>substrate</name>
    </ligand>
</feature>
<comment type="similarity">
    <text evidence="3 10 13">Belongs to the IPP transferase family.</text>
</comment>
<comment type="subunit">
    <text evidence="10">Monomer.</text>
</comment>
<dbReference type="InterPro" id="IPR039657">
    <property type="entry name" value="Dimethylallyltransferase"/>
</dbReference>
<proteinExistence type="inferred from homology"/>
<dbReference type="Pfam" id="PF01715">
    <property type="entry name" value="IPPT"/>
    <property type="match status" value="1"/>
</dbReference>
<name>A0A930GXH0_9FIRM</name>
<dbReference type="GO" id="GO:0052381">
    <property type="term" value="F:tRNA dimethylallyltransferase activity"/>
    <property type="evidence" value="ECO:0007669"/>
    <property type="project" value="UniProtKB-UniRule"/>
</dbReference>
<evidence type="ECO:0000256" key="12">
    <source>
        <dbReference type="RuleBase" id="RU003784"/>
    </source>
</evidence>
<reference evidence="14" key="1">
    <citation type="submission" date="2020-04" db="EMBL/GenBank/DDBJ databases">
        <title>Deep metagenomics examines the oral microbiome during advanced dental caries in children, revealing novel taxa and co-occurrences with host molecules.</title>
        <authorList>
            <person name="Baker J.L."/>
            <person name="Morton J.T."/>
            <person name="Dinis M."/>
            <person name="Alvarez R."/>
            <person name="Tran N.C."/>
            <person name="Knight R."/>
            <person name="Edlund A."/>
        </authorList>
    </citation>
    <scope>NUCLEOTIDE SEQUENCE</scope>
    <source>
        <strain evidence="14">JCVI_24_bin.2</strain>
    </source>
</reference>
<evidence type="ECO:0000256" key="6">
    <source>
        <dbReference type="ARBA" id="ARBA00022741"/>
    </source>
</evidence>
<evidence type="ECO:0000256" key="4">
    <source>
        <dbReference type="ARBA" id="ARBA00022679"/>
    </source>
</evidence>
<keyword evidence="7 10" id="KW-0067">ATP-binding</keyword>
<dbReference type="InterPro" id="IPR018022">
    <property type="entry name" value="IPT"/>
</dbReference>
<organism evidence="14 15">
    <name type="scientific">Oribacterium parvum</name>
    <dbReference type="NCBI Taxonomy" id="1501329"/>
    <lineage>
        <taxon>Bacteria</taxon>
        <taxon>Bacillati</taxon>
        <taxon>Bacillota</taxon>
        <taxon>Clostridia</taxon>
        <taxon>Lachnospirales</taxon>
        <taxon>Lachnospiraceae</taxon>
        <taxon>Oribacterium</taxon>
    </lineage>
</organism>
<evidence type="ECO:0000256" key="8">
    <source>
        <dbReference type="ARBA" id="ARBA00022842"/>
    </source>
</evidence>
<evidence type="ECO:0000256" key="13">
    <source>
        <dbReference type="RuleBase" id="RU003785"/>
    </source>
</evidence>
<keyword evidence="4 10" id="KW-0808">Transferase</keyword>
<dbReference type="EC" id="2.5.1.75" evidence="10"/>
<dbReference type="PANTHER" id="PTHR11088:SF60">
    <property type="entry name" value="TRNA DIMETHYLALLYLTRANSFERASE"/>
    <property type="match status" value="1"/>
</dbReference>
<protein>
    <recommendedName>
        <fullName evidence="10">tRNA dimethylallyltransferase</fullName>
        <ecNumber evidence="10">2.5.1.75</ecNumber>
    </recommendedName>
    <alternativeName>
        <fullName evidence="10">Dimethylallyl diphosphate:tRNA dimethylallyltransferase</fullName>
        <shortName evidence="10">DMAPP:tRNA dimethylallyltransferase</shortName>
        <shortName evidence="10">DMATase</shortName>
    </alternativeName>
    <alternativeName>
        <fullName evidence="10">Isopentenyl-diphosphate:tRNA isopentenyltransferase</fullName>
        <shortName evidence="10">IPP transferase</shortName>
        <shortName evidence="10">IPPT</shortName>
        <shortName evidence="10">IPTase</shortName>
    </alternativeName>
</protein>
<evidence type="ECO:0000256" key="2">
    <source>
        <dbReference type="ARBA" id="ARBA00003213"/>
    </source>
</evidence>
<evidence type="ECO:0000256" key="5">
    <source>
        <dbReference type="ARBA" id="ARBA00022694"/>
    </source>
</evidence>
<dbReference type="AlphaFoldDB" id="A0A930GXH0"/>
<dbReference type="Proteomes" id="UP000709351">
    <property type="component" value="Unassembled WGS sequence"/>
</dbReference>
<accession>A0A930GXH0</accession>
<dbReference type="Gene3D" id="1.10.20.140">
    <property type="match status" value="1"/>
</dbReference>
<dbReference type="HAMAP" id="MF_00185">
    <property type="entry name" value="IPP_trans"/>
    <property type="match status" value="1"/>
</dbReference>
<comment type="cofactor">
    <cofactor evidence="1 10">
        <name>Mg(2+)</name>
        <dbReference type="ChEBI" id="CHEBI:18420"/>
    </cofactor>
</comment>
<keyword evidence="6 10" id="KW-0547">Nucleotide-binding</keyword>
<dbReference type="InterPro" id="IPR027417">
    <property type="entry name" value="P-loop_NTPase"/>
</dbReference>
<feature type="site" description="Interaction with substrate tRNA" evidence="10">
    <location>
        <position position="106"/>
    </location>
</feature>
<feature type="region of interest" description="Interaction with substrate tRNA" evidence="10">
    <location>
        <begin position="167"/>
        <end position="171"/>
    </location>
</feature>
<evidence type="ECO:0000256" key="11">
    <source>
        <dbReference type="RuleBase" id="RU003783"/>
    </source>
</evidence>
<evidence type="ECO:0000256" key="3">
    <source>
        <dbReference type="ARBA" id="ARBA00005842"/>
    </source>
</evidence>
<evidence type="ECO:0000313" key="15">
    <source>
        <dbReference type="Proteomes" id="UP000709351"/>
    </source>
</evidence>
<evidence type="ECO:0000256" key="1">
    <source>
        <dbReference type="ARBA" id="ARBA00001946"/>
    </source>
</evidence>
<dbReference type="Gene3D" id="3.40.50.300">
    <property type="entry name" value="P-loop containing nucleotide triphosphate hydrolases"/>
    <property type="match status" value="1"/>
</dbReference>
<comment type="caution">
    <text evidence="14">The sequence shown here is derived from an EMBL/GenBank/DDBJ whole genome shotgun (WGS) entry which is preliminary data.</text>
</comment>
<evidence type="ECO:0000256" key="7">
    <source>
        <dbReference type="ARBA" id="ARBA00022840"/>
    </source>
</evidence>
<dbReference type="GO" id="GO:0005524">
    <property type="term" value="F:ATP binding"/>
    <property type="evidence" value="ECO:0007669"/>
    <property type="project" value="UniProtKB-UniRule"/>
</dbReference>
<feature type="binding site" evidence="10">
    <location>
        <begin position="15"/>
        <end position="22"/>
    </location>
    <ligand>
        <name>ATP</name>
        <dbReference type="ChEBI" id="CHEBI:30616"/>
    </ligand>
</feature>
<dbReference type="SUPFAM" id="SSF52540">
    <property type="entry name" value="P-loop containing nucleoside triphosphate hydrolases"/>
    <property type="match status" value="1"/>
</dbReference>
<dbReference type="EMBL" id="JABZRD010000537">
    <property type="protein sequence ID" value="MBF1284474.1"/>
    <property type="molecule type" value="Genomic_DNA"/>
</dbReference>